<dbReference type="Proteomes" id="UP001219957">
    <property type="component" value="Chromosome"/>
</dbReference>
<accession>A0ABY8B1G5</accession>
<gene>
    <name evidence="1" type="ORF">OE059_12090</name>
</gene>
<proteinExistence type="predicted"/>
<keyword evidence="2" id="KW-1185">Reference proteome</keyword>
<name>A0ABY8B1G5_9BACL</name>
<sequence length="48" mass="5236">MNIQLIDNLAEALGTNALLDEIVSKLDQDTLTAVINTILIEQGLEVQK</sequence>
<evidence type="ECO:0000313" key="2">
    <source>
        <dbReference type="Proteomes" id="UP001219957"/>
    </source>
</evidence>
<protein>
    <recommendedName>
        <fullName evidence="3">IS256 family transposase</fullName>
    </recommendedName>
</protein>
<dbReference type="EMBL" id="CP109617">
    <property type="protein sequence ID" value="WED54767.1"/>
    <property type="molecule type" value="Genomic_DNA"/>
</dbReference>
<evidence type="ECO:0000313" key="1">
    <source>
        <dbReference type="EMBL" id="WED54767.1"/>
    </source>
</evidence>
<organism evidence="1 2">
    <name type="scientific">Exiguobacterium profundum</name>
    <dbReference type="NCBI Taxonomy" id="307643"/>
    <lineage>
        <taxon>Bacteria</taxon>
        <taxon>Bacillati</taxon>
        <taxon>Bacillota</taxon>
        <taxon>Bacilli</taxon>
        <taxon>Bacillales</taxon>
        <taxon>Bacillales Family XII. Incertae Sedis</taxon>
        <taxon>Exiguobacterium</taxon>
    </lineage>
</organism>
<evidence type="ECO:0008006" key="3">
    <source>
        <dbReference type="Google" id="ProtNLM"/>
    </source>
</evidence>
<reference evidence="1 2" key="1">
    <citation type="submission" date="2022-10" db="EMBL/GenBank/DDBJ databases">
        <title>Complete genome sequence of Exiguobacterium profundum TSS-3 isolated from an extremely saline-alkaline spring located in Ixtapa, Chiapas-Mexico.</title>
        <authorList>
            <person name="Rincon-Rosales R."/>
            <person name="Rogel M.A."/>
            <person name="Rincon-Molina C.I."/>
            <person name="Guerrero G."/>
            <person name="Manzano-Gomez L.A."/>
            <person name="Lopez-Lopez A."/>
            <person name="Rincon Molina F.A."/>
            <person name="Martinez-Romero E."/>
        </authorList>
    </citation>
    <scope>NUCLEOTIDE SEQUENCE [LARGE SCALE GENOMIC DNA]</scope>
    <source>
        <strain evidence="1 2">TSS-3</strain>
    </source>
</reference>
<dbReference type="RefSeq" id="WP_275060039.1">
    <property type="nucleotide sequence ID" value="NZ_CP109617.1"/>
</dbReference>